<name>A0A7D6VJ76_9NOCA</name>
<dbReference type="AlphaFoldDB" id="A0A7D6VJ76"/>
<protein>
    <submittedName>
        <fullName evidence="1">Uncharacterized protein</fullName>
    </submittedName>
</protein>
<gene>
    <name evidence="1" type="ORF">H0264_04855</name>
</gene>
<organism evidence="1 2">
    <name type="scientific">Nocardia huaxiensis</name>
    <dbReference type="NCBI Taxonomy" id="2755382"/>
    <lineage>
        <taxon>Bacteria</taxon>
        <taxon>Bacillati</taxon>
        <taxon>Actinomycetota</taxon>
        <taxon>Actinomycetes</taxon>
        <taxon>Mycobacteriales</taxon>
        <taxon>Nocardiaceae</taxon>
        <taxon>Nocardia</taxon>
    </lineage>
</organism>
<accession>A0A7D6VJ76</accession>
<proteinExistence type="predicted"/>
<keyword evidence="2" id="KW-1185">Reference proteome</keyword>
<dbReference type="Proteomes" id="UP000515512">
    <property type="component" value="Chromosome"/>
</dbReference>
<sequence>MGPARNPYLAAPRYAITHIYPGNSDSFPDPVPRGTFPIDPARMPRVPGGPVNVMTLASTSPDYMWVSSTSGPRYVKVSDGGFEQVAALDAPGVEPISTPELDKVIDQQYTGTDQIGAAIAQDWDGVDWQRIGNGVYSLVDKDNHLYYVTQKAELFVFGLKDEDDPAAGIEILARRDFVPLLSDTPTTLGIPEIIVGVNMTYDGHLAVLGSRSLYVLERDLRGDPERLRVGDNETISNSMAVDPYGGIYFASDKVMRKVVWRDGKLSTDGADGAWASPYDFGRQPPTVKFGIGTGSTPTLMGWGHGNDELVVITDGADRMKLVAFWRNGIPADAQPAPGARSPRIAGQIPVTAGLDPQPEFIQSEQSVVVTGYGAFVVQAIVEGGSPDRLVDVIANGPVTRPAHGVQRFEWDITLNRWNSVWERGDVVTNSMVPGVSTTAGIVFVNGYYEADGWEVTGLDWATGETVHRTVFGRSNRGNGAYSQTEAFPNGDLLFNSISGPFRVKIAGN</sequence>
<dbReference type="KEGG" id="nhu:H0264_04855"/>
<dbReference type="EMBL" id="CP059399">
    <property type="protein sequence ID" value="QLY34137.1"/>
    <property type="molecule type" value="Genomic_DNA"/>
</dbReference>
<evidence type="ECO:0000313" key="2">
    <source>
        <dbReference type="Proteomes" id="UP000515512"/>
    </source>
</evidence>
<reference evidence="1 2" key="1">
    <citation type="submission" date="2020-07" db="EMBL/GenBank/DDBJ databases">
        <authorList>
            <person name="Zhuang K."/>
            <person name="Ran Y."/>
        </authorList>
    </citation>
    <scope>NUCLEOTIDE SEQUENCE [LARGE SCALE GENOMIC DNA]</scope>
    <source>
        <strain evidence="1 2">WCH-YHL-001</strain>
    </source>
</reference>
<evidence type="ECO:0000313" key="1">
    <source>
        <dbReference type="EMBL" id="QLY34137.1"/>
    </source>
</evidence>